<organism evidence="6 7">
    <name type="scientific">Cryptococcus amylolentus CBS 6039</name>
    <dbReference type="NCBI Taxonomy" id="1295533"/>
    <lineage>
        <taxon>Eukaryota</taxon>
        <taxon>Fungi</taxon>
        <taxon>Dikarya</taxon>
        <taxon>Basidiomycota</taxon>
        <taxon>Agaricomycotina</taxon>
        <taxon>Tremellomycetes</taxon>
        <taxon>Tremellales</taxon>
        <taxon>Cryptococcaceae</taxon>
        <taxon>Cryptococcus</taxon>
    </lineage>
</organism>
<evidence type="ECO:0000256" key="3">
    <source>
        <dbReference type="ARBA" id="ARBA00022691"/>
    </source>
</evidence>
<dbReference type="PANTHER" id="PTHR10509:SF14">
    <property type="entry name" value="CAFFEOYL-COA O-METHYLTRANSFERASE 3-RELATED"/>
    <property type="match status" value="1"/>
</dbReference>
<keyword evidence="7" id="KW-1185">Reference proteome</keyword>
<proteinExistence type="inferred from homology"/>
<comment type="similarity">
    <text evidence="4">Belongs to the class I-like SAM-binding methyltransferase superfamily. Cation-dependent O-methyltransferase family.</text>
</comment>
<keyword evidence="3" id="KW-0949">S-adenosyl-L-methionine</keyword>
<gene>
    <name evidence="6" type="ORF">L202_01746</name>
</gene>
<dbReference type="Gene3D" id="3.40.50.150">
    <property type="entry name" value="Vaccinia Virus protein VP39"/>
    <property type="match status" value="1"/>
</dbReference>
<dbReference type="InterPro" id="IPR002935">
    <property type="entry name" value="SAM_O-MeTrfase"/>
</dbReference>
<dbReference type="AlphaFoldDB" id="A0A1E3I575"/>
<accession>A0A1E3I575</accession>
<dbReference type="RefSeq" id="XP_018997647.1">
    <property type="nucleotide sequence ID" value="XM_019135220.1"/>
</dbReference>
<dbReference type="GO" id="GO:0032259">
    <property type="term" value="P:methylation"/>
    <property type="evidence" value="ECO:0007669"/>
    <property type="project" value="UniProtKB-KW"/>
</dbReference>
<evidence type="ECO:0008006" key="8">
    <source>
        <dbReference type="Google" id="ProtNLM"/>
    </source>
</evidence>
<dbReference type="InterPro" id="IPR050362">
    <property type="entry name" value="Cation-dep_OMT"/>
</dbReference>
<sequence>MFPRLSPRALYNTAPRPFHRPSPALVRNMTTPTPVWKPDASYERRDMPPRDAGEPSSGPTAGQVDAYLAPKLLHPSYGADPALPAIQSRALEAGIPPISVSPLQGQFLSILALSIGAERILEVGTLAGYSTAFLSKALPGHGQIDTLELDPHHAAVAQENFLNADLFPFPTIHVGPALETLKRLEKPAEGAYDLVFIDADKEGTLGYVKEGLRLLRKGGVVVVDNAVRSGRIALSREEEPSPNVDGMRRLYDWIEQDGGRTVLANVTQTVGAKSWDGFAILYKLVE</sequence>
<feature type="compositionally biased region" description="Basic and acidic residues" evidence="5">
    <location>
        <begin position="40"/>
        <end position="53"/>
    </location>
</feature>
<protein>
    <recommendedName>
        <fullName evidence="8">O-methyltransferase</fullName>
    </recommendedName>
</protein>
<dbReference type="STRING" id="1295533.A0A1E3I575"/>
<dbReference type="InterPro" id="IPR029063">
    <property type="entry name" value="SAM-dependent_MTases_sf"/>
</dbReference>
<dbReference type="GO" id="GO:0008171">
    <property type="term" value="F:O-methyltransferase activity"/>
    <property type="evidence" value="ECO:0007669"/>
    <property type="project" value="InterPro"/>
</dbReference>
<comment type="caution">
    <text evidence="6">The sequence shown here is derived from an EMBL/GenBank/DDBJ whole genome shotgun (WGS) entry which is preliminary data.</text>
</comment>
<keyword evidence="2" id="KW-0808">Transferase</keyword>
<dbReference type="GO" id="GO:0008757">
    <property type="term" value="F:S-adenosylmethionine-dependent methyltransferase activity"/>
    <property type="evidence" value="ECO:0007669"/>
    <property type="project" value="TreeGrafter"/>
</dbReference>
<dbReference type="EMBL" id="AWGJ01000002">
    <property type="protein sequence ID" value="ODN83647.1"/>
    <property type="molecule type" value="Genomic_DNA"/>
</dbReference>
<evidence type="ECO:0000313" key="6">
    <source>
        <dbReference type="EMBL" id="ODN83647.1"/>
    </source>
</evidence>
<evidence type="ECO:0000256" key="5">
    <source>
        <dbReference type="SAM" id="MobiDB-lite"/>
    </source>
</evidence>
<dbReference type="SUPFAM" id="SSF53335">
    <property type="entry name" value="S-adenosyl-L-methionine-dependent methyltransferases"/>
    <property type="match status" value="1"/>
</dbReference>
<name>A0A1E3I575_9TREE</name>
<reference evidence="6 7" key="1">
    <citation type="submission" date="2016-06" db="EMBL/GenBank/DDBJ databases">
        <title>Evolution of pathogenesis and genome organization in the Tremellales.</title>
        <authorList>
            <person name="Cuomo C."/>
            <person name="Litvintseva A."/>
            <person name="Heitman J."/>
            <person name="Chen Y."/>
            <person name="Sun S."/>
            <person name="Springer D."/>
            <person name="Dromer F."/>
            <person name="Young S."/>
            <person name="Zeng Q."/>
            <person name="Chapman S."/>
            <person name="Gujja S."/>
            <person name="Saif S."/>
            <person name="Birren B."/>
        </authorList>
    </citation>
    <scope>NUCLEOTIDE SEQUENCE [LARGE SCALE GENOMIC DNA]</scope>
    <source>
        <strain evidence="6 7">CBS 6039</strain>
    </source>
</reference>
<evidence type="ECO:0000256" key="2">
    <source>
        <dbReference type="ARBA" id="ARBA00022679"/>
    </source>
</evidence>
<dbReference type="Proteomes" id="UP000094065">
    <property type="component" value="Unassembled WGS sequence"/>
</dbReference>
<feature type="region of interest" description="Disordered" evidence="5">
    <location>
        <begin position="11"/>
        <end position="63"/>
    </location>
</feature>
<dbReference type="PANTHER" id="PTHR10509">
    <property type="entry name" value="O-METHYLTRANSFERASE-RELATED"/>
    <property type="match status" value="1"/>
</dbReference>
<dbReference type="GeneID" id="30153055"/>
<evidence type="ECO:0000256" key="4">
    <source>
        <dbReference type="ARBA" id="ARBA00023453"/>
    </source>
</evidence>
<dbReference type="Pfam" id="PF01596">
    <property type="entry name" value="Methyltransf_3"/>
    <property type="match status" value="1"/>
</dbReference>
<evidence type="ECO:0000313" key="7">
    <source>
        <dbReference type="Proteomes" id="UP000094065"/>
    </source>
</evidence>
<dbReference type="PROSITE" id="PS51682">
    <property type="entry name" value="SAM_OMT_I"/>
    <property type="match status" value="1"/>
</dbReference>
<evidence type="ECO:0000256" key="1">
    <source>
        <dbReference type="ARBA" id="ARBA00022603"/>
    </source>
</evidence>
<dbReference type="CDD" id="cd02440">
    <property type="entry name" value="AdoMet_MTases"/>
    <property type="match status" value="1"/>
</dbReference>
<dbReference type="OrthoDB" id="10251242at2759"/>
<keyword evidence="1" id="KW-0489">Methyltransferase</keyword>